<evidence type="ECO:0000313" key="5">
    <source>
        <dbReference type="EMBL" id="KAF5855413.1"/>
    </source>
</evidence>
<dbReference type="GO" id="GO:0003697">
    <property type="term" value="F:single-stranded DNA binding"/>
    <property type="evidence" value="ECO:0007669"/>
    <property type="project" value="TreeGrafter"/>
</dbReference>
<evidence type="ECO:0000256" key="2">
    <source>
        <dbReference type="ARBA" id="ARBA00022840"/>
    </source>
</evidence>
<keyword evidence="6" id="KW-1185">Reference proteome</keyword>
<dbReference type="GO" id="GO:0042148">
    <property type="term" value="P:DNA strand invasion"/>
    <property type="evidence" value="ECO:0007669"/>
    <property type="project" value="TreeGrafter"/>
</dbReference>
<dbReference type="PROSITE" id="PS50162">
    <property type="entry name" value="RECA_2"/>
    <property type="match status" value="1"/>
</dbReference>
<evidence type="ECO:0000259" key="4">
    <source>
        <dbReference type="PROSITE" id="PS50162"/>
    </source>
</evidence>
<feature type="region of interest" description="Disordered" evidence="3">
    <location>
        <begin position="106"/>
        <end position="134"/>
    </location>
</feature>
<feature type="compositionally biased region" description="Basic and acidic residues" evidence="3">
    <location>
        <begin position="615"/>
        <end position="634"/>
    </location>
</feature>
<feature type="region of interest" description="Disordered" evidence="3">
    <location>
        <begin position="433"/>
        <end position="506"/>
    </location>
</feature>
<dbReference type="GO" id="GO:0140664">
    <property type="term" value="F:ATP-dependent DNA damage sensor activity"/>
    <property type="evidence" value="ECO:0007669"/>
    <property type="project" value="InterPro"/>
</dbReference>
<dbReference type="GO" id="GO:0000730">
    <property type="term" value="P:DNA recombinase assembly"/>
    <property type="evidence" value="ECO:0007669"/>
    <property type="project" value="TreeGrafter"/>
</dbReference>
<feature type="compositionally biased region" description="Polar residues" evidence="3">
    <location>
        <begin position="444"/>
        <end position="453"/>
    </location>
</feature>
<feature type="domain" description="RecA family profile 1" evidence="4">
    <location>
        <begin position="243"/>
        <end position="422"/>
    </location>
</feature>
<dbReference type="Pfam" id="PF08423">
    <property type="entry name" value="Rad51"/>
    <property type="match status" value="1"/>
</dbReference>
<proteinExistence type="predicted"/>
<comment type="caution">
    <text evidence="5">The sequence shown here is derived from an EMBL/GenBank/DDBJ whole genome shotgun (WGS) entry which is preliminary data.</text>
</comment>
<dbReference type="AlphaFoldDB" id="A0A8H5ZRB6"/>
<name>A0A8H5ZRB6_PETAA</name>
<gene>
    <name evidence="5" type="ORF">ETB97_009247</name>
</gene>
<keyword evidence="2" id="KW-0067">ATP-binding</keyword>
<dbReference type="SUPFAM" id="SSF52540">
    <property type="entry name" value="P-loop containing nucleoside triphosphate hydrolases"/>
    <property type="match status" value="1"/>
</dbReference>
<dbReference type="SMART" id="SM00382">
    <property type="entry name" value="AAA"/>
    <property type="match status" value="1"/>
</dbReference>
<dbReference type="PANTHER" id="PTHR22942:SF66">
    <property type="entry name" value="RE19845P"/>
    <property type="match status" value="1"/>
</dbReference>
<accession>A0A8H5ZRB6</accession>
<dbReference type="GO" id="GO:0061982">
    <property type="term" value="P:meiosis I cell cycle process"/>
    <property type="evidence" value="ECO:0007669"/>
    <property type="project" value="UniProtKB-ARBA"/>
</dbReference>
<protein>
    <recommendedName>
        <fullName evidence="4">RecA family profile 1 domain-containing protein</fullName>
    </recommendedName>
</protein>
<reference evidence="5 6" key="1">
    <citation type="submission" date="2019-04" db="EMBL/GenBank/DDBJ databases">
        <title>Aspergillus burnettii sp. nov., novel species from soil in southeast Queensland.</title>
        <authorList>
            <person name="Gilchrist C.L.M."/>
            <person name="Pitt J.I."/>
            <person name="Lange L."/>
            <person name="Lacey H.J."/>
            <person name="Vuong D."/>
            <person name="Midgley D.J."/>
            <person name="Greenfield P."/>
            <person name="Bradbury M."/>
            <person name="Lacey E."/>
            <person name="Busk P.K."/>
            <person name="Pilgaard B."/>
            <person name="Chooi Y.H."/>
            <person name="Piggott A.M."/>
        </authorList>
    </citation>
    <scope>NUCLEOTIDE SEQUENCE [LARGE SCALE GENOMIC DNA]</scope>
    <source>
        <strain evidence="5 6">FRR 5400</strain>
    </source>
</reference>
<dbReference type="InterPro" id="IPR020588">
    <property type="entry name" value="RecA_ATP-bd"/>
</dbReference>
<dbReference type="GO" id="GO:0005524">
    <property type="term" value="F:ATP binding"/>
    <property type="evidence" value="ECO:0007669"/>
    <property type="project" value="UniProtKB-KW"/>
</dbReference>
<evidence type="ECO:0000256" key="1">
    <source>
        <dbReference type="ARBA" id="ARBA00022741"/>
    </source>
</evidence>
<organism evidence="5 6">
    <name type="scientific">Petromyces alliaceus</name>
    <name type="common">Aspergillus alliaceus</name>
    <dbReference type="NCBI Taxonomy" id="209559"/>
    <lineage>
        <taxon>Eukaryota</taxon>
        <taxon>Fungi</taxon>
        <taxon>Dikarya</taxon>
        <taxon>Ascomycota</taxon>
        <taxon>Pezizomycotina</taxon>
        <taxon>Eurotiomycetes</taxon>
        <taxon>Eurotiomycetidae</taxon>
        <taxon>Eurotiales</taxon>
        <taxon>Aspergillaceae</taxon>
        <taxon>Aspergillus</taxon>
        <taxon>Aspergillus subgen. Circumdati</taxon>
    </lineage>
</organism>
<keyword evidence="1" id="KW-0547">Nucleotide-binding</keyword>
<dbReference type="InterPro" id="IPR027417">
    <property type="entry name" value="P-loop_NTPase"/>
</dbReference>
<dbReference type="InterPro" id="IPR013632">
    <property type="entry name" value="Rad51_C"/>
</dbReference>
<dbReference type="Gene3D" id="3.40.50.300">
    <property type="entry name" value="P-loop containing nucleotide triphosphate hydrolases"/>
    <property type="match status" value="1"/>
</dbReference>
<dbReference type="PANTHER" id="PTHR22942">
    <property type="entry name" value="RECA/RAD51/RADA DNA STRAND-PAIRING FAMILY MEMBER"/>
    <property type="match status" value="1"/>
</dbReference>
<dbReference type="GO" id="GO:0006312">
    <property type="term" value="P:mitotic recombination"/>
    <property type="evidence" value="ECO:0007669"/>
    <property type="project" value="TreeGrafter"/>
</dbReference>
<dbReference type="InterPro" id="IPR003593">
    <property type="entry name" value="AAA+_ATPase"/>
</dbReference>
<evidence type="ECO:0000256" key="3">
    <source>
        <dbReference type="SAM" id="MobiDB-lite"/>
    </source>
</evidence>
<dbReference type="EMBL" id="SPNV01000438">
    <property type="protein sequence ID" value="KAF5855413.1"/>
    <property type="molecule type" value="Genomic_DNA"/>
</dbReference>
<feature type="compositionally biased region" description="Low complexity" evidence="3">
    <location>
        <begin position="575"/>
        <end position="598"/>
    </location>
</feature>
<dbReference type="GO" id="GO:0003690">
    <property type="term" value="F:double-stranded DNA binding"/>
    <property type="evidence" value="ECO:0007669"/>
    <property type="project" value="TreeGrafter"/>
</dbReference>
<feature type="region of interest" description="Disordered" evidence="3">
    <location>
        <begin position="572"/>
        <end position="651"/>
    </location>
</feature>
<dbReference type="Proteomes" id="UP000541154">
    <property type="component" value="Unassembled WGS sequence"/>
</dbReference>
<dbReference type="GO" id="GO:0000150">
    <property type="term" value="F:DNA strand exchange activity"/>
    <property type="evidence" value="ECO:0007669"/>
    <property type="project" value="TreeGrafter"/>
</dbReference>
<evidence type="ECO:0000313" key="6">
    <source>
        <dbReference type="Proteomes" id="UP000541154"/>
    </source>
</evidence>
<sequence length="693" mass="75941">MVRKLHEREILHLEWEVKQMDVRSEARAVFLSTNSHGKEAVIKVGRLKLKTALAGFLGEYVARDKSASLFGQDTQPEMDRLLKAFKEAYLECMACGRQHVNEGARNTIWDTEEGESRRNRTSASSTLNDAPEALNIDSPSTHMDLLSVLPDFPTKPYAHILPPLERSKITTVDLITLDTLEIAKRAHVPPADVRRLCASLIKALHHDIGFENIEQPASADPSSSINDDLPITLGPTTKLDVTQWSPISTLDIALDELLGGGIPTRYVTEVTGESGSGKTQFLLTLLLAVQLPSPRGLGKNAIYISTEAPLSTPRLSQLKTSHPYLSTLPRDDAPSLENILSINAMDLESQEHILNYQLPVAIQRHNIGLVVIDSITSNYRAEHTAHNILGLSTRSGELTKLGQMLRNLAMQEDIAIIVANQVSDRFDAMENASTFPRGAIPGTGSPSTQSQQPRDGGTASPIPRVRPTESSNIELPQHNALLPSSPSPFPSSPYTTEEDPHQQFDGSYIVGNPVRGEILSLLHQQRFFTGWGDTLQSQSFPVFQRPAQKTPALGLVWSTQIACRIALKKERPSATDPLLDSTPVPPTSTSTSTPQPDTDAPPEPDSPETAAPDPDPPRTESPEAKDVEPVHEAKTSAPQPQPPSQILSRPVRRTMKLVFAPWTAGALDSQNQNQIKDEVRFTIWKGGLRSCQE</sequence>